<proteinExistence type="predicted"/>
<evidence type="ECO:0000313" key="3">
    <source>
        <dbReference type="Proteomes" id="UP000886653"/>
    </source>
</evidence>
<evidence type="ECO:0000256" key="1">
    <source>
        <dbReference type="SAM" id="MobiDB-lite"/>
    </source>
</evidence>
<protein>
    <submittedName>
        <fullName evidence="2">Uncharacterized protein</fullName>
    </submittedName>
</protein>
<accession>A0A9P6NES5</accession>
<dbReference type="Proteomes" id="UP000886653">
    <property type="component" value="Unassembled WGS sequence"/>
</dbReference>
<feature type="compositionally biased region" description="Polar residues" evidence="1">
    <location>
        <begin position="234"/>
        <end position="245"/>
    </location>
</feature>
<feature type="compositionally biased region" description="Low complexity" evidence="1">
    <location>
        <begin position="208"/>
        <end position="228"/>
    </location>
</feature>
<organism evidence="2 3">
    <name type="scientific">Cronartium quercuum f. sp. fusiforme G11</name>
    <dbReference type="NCBI Taxonomy" id="708437"/>
    <lineage>
        <taxon>Eukaryota</taxon>
        <taxon>Fungi</taxon>
        <taxon>Dikarya</taxon>
        <taxon>Basidiomycota</taxon>
        <taxon>Pucciniomycotina</taxon>
        <taxon>Pucciniomycetes</taxon>
        <taxon>Pucciniales</taxon>
        <taxon>Coleosporiaceae</taxon>
        <taxon>Cronartium</taxon>
    </lineage>
</organism>
<sequence length="261" mass="29316">MVFGLFSSNSSHSQPSRSGYKPIPDDEDEGKGFCRLKVKMEIGCIPSRLDVFDQKSRRIFMVGRWANSDSEPMITIRYADGTLAIRLFTMKRDQYMFDSRSNQNWVRIFLQKGGGDVKPDRWIFRTHKRDYMVLGTKSSSVLNLTSDHEFITVTRLEFLSESEVTWSCTNAISDLQLTCFLSVLMLYYHQRPVSTLHEFVRVPQPDTSAASSNSSPSSSSKDPSFRDSIASVLGNCSNDSSQSLNAPVASTEGSTSPNTQE</sequence>
<comment type="caution">
    <text evidence="2">The sequence shown here is derived from an EMBL/GenBank/DDBJ whole genome shotgun (WGS) entry which is preliminary data.</text>
</comment>
<keyword evidence="3" id="KW-1185">Reference proteome</keyword>
<feature type="compositionally biased region" description="Polar residues" evidence="1">
    <location>
        <begin position="251"/>
        <end position="261"/>
    </location>
</feature>
<evidence type="ECO:0000313" key="2">
    <source>
        <dbReference type="EMBL" id="KAG0145496.1"/>
    </source>
</evidence>
<name>A0A9P6NES5_9BASI</name>
<dbReference type="EMBL" id="MU167275">
    <property type="protein sequence ID" value="KAG0145496.1"/>
    <property type="molecule type" value="Genomic_DNA"/>
</dbReference>
<feature type="region of interest" description="Disordered" evidence="1">
    <location>
        <begin position="1"/>
        <end position="26"/>
    </location>
</feature>
<gene>
    <name evidence="2" type="ORF">CROQUDRAFT_716066</name>
</gene>
<dbReference type="AlphaFoldDB" id="A0A9P6NES5"/>
<feature type="compositionally biased region" description="Low complexity" evidence="1">
    <location>
        <begin position="7"/>
        <end position="18"/>
    </location>
</feature>
<feature type="region of interest" description="Disordered" evidence="1">
    <location>
        <begin position="205"/>
        <end position="261"/>
    </location>
</feature>
<reference evidence="2" key="1">
    <citation type="submission" date="2013-11" db="EMBL/GenBank/DDBJ databases">
        <title>Genome sequence of the fusiform rust pathogen reveals effectors for host alternation and coevolution with pine.</title>
        <authorList>
            <consortium name="DOE Joint Genome Institute"/>
            <person name="Smith K."/>
            <person name="Pendleton A."/>
            <person name="Kubisiak T."/>
            <person name="Anderson C."/>
            <person name="Salamov A."/>
            <person name="Aerts A."/>
            <person name="Riley R."/>
            <person name="Clum A."/>
            <person name="Lindquist E."/>
            <person name="Ence D."/>
            <person name="Campbell M."/>
            <person name="Kronenberg Z."/>
            <person name="Feau N."/>
            <person name="Dhillon B."/>
            <person name="Hamelin R."/>
            <person name="Burleigh J."/>
            <person name="Smith J."/>
            <person name="Yandell M."/>
            <person name="Nelson C."/>
            <person name="Grigoriev I."/>
            <person name="Davis J."/>
        </authorList>
    </citation>
    <scope>NUCLEOTIDE SEQUENCE</scope>
    <source>
        <strain evidence="2">G11</strain>
    </source>
</reference>